<dbReference type="OrthoDB" id="9785398at2"/>
<protein>
    <submittedName>
        <fullName evidence="1">Carboxyvinyl-carboxyphosphonate phosphorylmutase</fullName>
    </submittedName>
</protein>
<dbReference type="Gene3D" id="3.20.20.60">
    <property type="entry name" value="Phosphoenolpyruvate-binding domains"/>
    <property type="match status" value="1"/>
</dbReference>
<dbReference type="AlphaFoldDB" id="A0A074N2Y0"/>
<dbReference type="CDD" id="cd00377">
    <property type="entry name" value="ICL_PEPM"/>
    <property type="match status" value="1"/>
</dbReference>
<dbReference type="EMBL" id="JMIX01000003">
    <property type="protein sequence ID" value="KEO98533.1"/>
    <property type="molecule type" value="Genomic_DNA"/>
</dbReference>
<dbReference type="PANTHER" id="PTHR42905">
    <property type="entry name" value="PHOSPHOENOLPYRUVATE CARBOXYLASE"/>
    <property type="match status" value="1"/>
</dbReference>
<comment type="caution">
    <text evidence="1">The sequence shown here is derived from an EMBL/GenBank/DDBJ whole genome shotgun (WGS) entry which is preliminary data.</text>
</comment>
<dbReference type="Proteomes" id="UP000027866">
    <property type="component" value="Unassembled WGS sequence"/>
</dbReference>
<dbReference type="Pfam" id="PF13714">
    <property type="entry name" value="PEP_mutase"/>
    <property type="match status" value="1"/>
</dbReference>
<dbReference type="RefSeq" id="WP_034900752.1">
    <property type="nucleotide sequence ID" value="NZ_CP017057.1"/>
</dbReference>
<dbReference type="KEGG" id="elq:Ga0102493_112995"/>
<dbReference type="SUPFAM" id="SSF51621">
    <property type="entry name" value="Phosphoenolpyruvate/pyruvate domain"/>
    <property type="match status" value="1"/>
</dbReference>
<dbReference type="GO" id="GO:0016833">
    <property type="term" value="F:oxo-acid-lyase activity"/>
    <property type="evidence" value="ECO:0007669"/>
    <property type="project" value="UniProtKB-ARBA"/>
</dbReference>
<dbReference type="PATRIC" id="fig|39960.10.peg.2087"/>
<gene>
    <name evidence="1" type="ORF">EH32_05320</name>
</gene>
<dbReference type="PANTHER" id="PTHR42905:SF5">
    <property type="entry name" value="CARBOXYVINYL-CARBOXYPHOSPHONATE PHOSPHORYLMUTASE, CHLOROPLASTIC"/>
    <property type="match status" value="1"/>
</dbReference>
<keyword evidence="2" id="KW-1185">Reference proteome</keyword>
<reference evidence="1 2" key="1">
    <citation type="submission" date="2014-04" db="EMBL/GenBank/DDBJ databases">
        <title>A comprehensive comparison of genomes of Erythrobacter spp. Strains.</title>
        <authorList>
            <person name="Zheng Q."/>
        </authorList>
    </citation>
    <scope>NUCLEOTIDE SEQUENCE [LARGE SCALE GENOMIC DNA]</scope>
    <source>
        <strain evidence="1 2">DSM 8509</strain>
    </source>
</reference>
<dbReference type="InterPro" id="IPR015813">
    <property type="entry name" value="Pyrv/PenolPyrv_kinase-like_dom"/>
</dbReference>
<dbReference type="InterPro" id="IPR040442">
    <property type="entry name" value="Pyrv_kinase-like_dom_sf"/>
</dbReference>
<sequence length="297" mass="31705">MTVPPPSPPPAFRAALEAREFFVAPGMHDMMAAKLARMAGFEIGFASGFWLTASAHGLPDVGIATYTQMLERVTTLVRASDGMAIIADADTGYGGLLNVRHTVRGYEEAGVAAIQLEDQEFPKRCGHSLGKKVVPAEEMVARITVACEARRGETPPLIIARSDAKAPEGLDPMLRRLDAYAKAGADLLFPEALGDEEEMRFVAERLPAPAIVNMADGGNTRILPAGTLAEMGFAGALFPATTALASAAASIHALRRLKETGTSIHDDVDLFSFAEMCSLIGFDEVYELDRKWEGLAG</sequence>
<evidence type="ECO:0000313" key="1">
    <source>
        <dbReference type="EMBL" id="KEO98533.1"/>
    </source>
</evidence>
<proteinExistence type="predicted"/>
<name>A0A074N2Y0_9SPHN</name>
<dbReference type="InterPro" id="IPR039556">
    <property type="entry name" value="ICL/PEPM"/>
</dbReference>
<organism evidence="1 2">
    <name type="scientific">Erythrobacter litoralis</name>
    <dbReference type="NCBI Taxonomy" id="39960"/>
    <lineage>
        <taxon>Bacteria</taxon>
        <taxon>Pseudomonadati</taxon>
        <taxon>Pseudomonadota</taxon>
        <taxon>Alphaproteobacteria</taxon>
        <taxon>Sphingomonadales</taxon>
        <taxon>Erythrobacteraceae</taxon>
        <taxon>Erythrobacter/Porphyrobacter group</taxon>
        <taxon>Erythrobacter</taxon>
    </lineage>
</organism>
<accession>A0A074N2Y0</accession>
<evidence type="ECO:0000313" key="2">
    <source>
        <dbReference type="Proteomes" id="UP000027866"/>
    </source>
</evidence>